<feature type="domain" description="Pyruvate carboxyltransferase" evidence="8">
    <location>
        <begin position="339"/>
        <end position="608"/>
    </location>
</feature>
<dbReference type="Gene3D" id="3.30.470.20">
    <property type="entry name" value="ATP-grasp fold, B domain"/>
    <property type="match status" value="1"/>
</dbReference>
<dbReference type="AlphaFoldDB" id="A0A6J4PAS2"/>
<evidence type="ECO:0000256" key="1">
    <source>
        <dbReference type="ARBA" id="ARBA00022598"/>
    </source>
</evidence>
<dbReference type="InterPro" id="IPR011054">
    <property type="entry name" value="Rudment_hybrid_motif"/>
</dbReference>
<dbReference type="SMART" id="SM00878">
    <property type="entry name" value="Biotin_carb_C"/>
    <property type="match status" value="1"/>
</dbReference>
<dbReference type="FunFam" id="3.20.20.70:FF:000033">
    <property type="entry name" value="Pyruvate carboxylase"/>
    <property type="match status" value="1"/>
</dbReference>
<dbReference type="GO" id="GO:0046872">
    <property type="term" value="F:metal ion binding"/>
    <property type="evidence" value="ECO:0007669"/>
    <property type="project" value="InterPro"/>
</dbReference>
<dbReference type="InterPro" id="IPR005479">
    <property type="entry name" value="CPAse_ATP-bd"/>
</dbReference>
<dbReference type="GO" id="GO:0006094">
    <property type="term" value="P:gluconeogenesis"/>
    <property type="evidence" value="ECO:0007669"/>
    <property type="project" value="InterPro"/>
</dbReference>
<dbReference type="InterPro" id="IPR000891">
    <property type="entry name" value="PYR_CT"/>
</dbReference>
<dbReference type="PANTHER" id="PTHR43778:SF2">
    <property type="entry name" value="PYRUVATE CARBOXYLASE, MITOCHONDRIAL"/>
    <property type="match status" value="1"/>
</dbReference>
<dbReference type="SUPFAM" id="SSF51569">
    <property type="entry name" value="Aldolase"/>
    <property type="match status" value="1"/>
</dbReference>
<dbReference type="NCBIfam" id="TIGR01235">
    <property type="entry name" value="pyruv_carbox"/>
    <property type="match status" value="1"/>
</dbReference>
<dbReference type="GO" id="GO:0004736">
    <property type="term" value="F:pyruvate carboxylase activity"/>
    <property type="evidence" value="ECO:0007669"/>
    <property type="project" value="UniProtKB-EC"/>
</dbReference>
<dbReference type="InterPro" id="IPR005482">
    <property type="entry name" value="Biotin_COase_C"/>
</dbReference>
<sequence length="872" mass="97300">GEVFIERFISRAKHIEVQILGDAHGTIVHLWERDCSVQRRHQKVVEVAPSIDLAQDLRVAICDAAKRLCTTAGYRNAGTVEFLVDLDRQEFFFIEVNPRIQVEHTVTEVVTGIDLVKSQILVAQGHKLHDAPLSIPPQERIETRGYAIQSRITTEDPENSFIPDYGRISTYRSPGGYAVRLDGGNGYGGAVITPYFDSLLVKVITSGTTFAEANDRMDRALREFRIRGVKTNIPFLENLIKHPAYRSGAATTTFIDSTPELFRFAARRDRATKLLSYLGDVIVNGRPDVKGKVDPKRVLPEPVVPTFPQGTKPPPGTKDKLRELGPEKFAEWVRKQKRLMLTDTTMRDAHQSLLATRVRTYDLLKVAEATAHLTPNLFSLEMWGGATFDTAMRFLQEDPWDRLYALRERIPNILFQMLLRASNAVGYTNYPDNVVKSFTKTAAQAGVDVFRIFDSLNWVENMQVAVETVREHTDGICEAAICYTGDILDPKRTKYSLDYYVRMAKELVQMGTHVLAIKDMAGLCKPFAARALVKALRDEVGVPIHFHTHDTSGVQAASLLMASEAGVDVVDVALASMSGMTSQPNYNSLVAALNHTPRTTEVDLDAANRLSDYWEAVRQFYYPFEEGMLAGTAEVYHHEMPGGQYTNLRQQAKSMGLEERWHQIADTYAEVNQLFGDIVKVTPSSKVVGDLALFMVTNGLTASDLLAPGKKHTFPKSVVEMMQGALGFPEGGWPKPLQKVVLDSAGEKPIKGRPGAKLPKVDLAEAKKALQGKLGREPRDVDVQSYLMYPQVFLDFAKFVKEYDNVSVVPTPAFFYGLQPGEEVTLDIEEGKTLIIRYLTAGEPREDGTRTVFFELNGQPREVNVPDRSLEA</sequence>
<dbReference type="InterPro" id="IPR011764">
    <property type="entry name" value="Biotin_carboxylation_dom"/>
</dbReference>
<dbReference type="GO" id="GO:0005524">
    <property type="term" value="F:ATP binding"/>
    <property type="evidence" value="ECO:0007669"/>
    <property type="project" value="UniProtKB-UniRule"/>
</dbReference>
<keyword evidence="9" id="KW-0670">Pyruvate</keyword>
<dbReference type="Pfam" id="PF02436">
    <property type="entry name" value="PYC_OADA"/>
    <property type="match status" value="1"/>
</dbReference>
<dbReference type="Pfam" id="PF00682">
    <property type="entry name" value="HMGL-like"/>
    <property type="match status" value="1"/>
</dbReference>
<dbReference type="SUPFAM" id="SSF51246">
    <property type="entry name" value="Rudiment single hybrid motif"/>
    <property type="match status" value="1"/>
</dbReference>
<evidence type="ECO:0000259" key="7">
    <source>
        <dbReference type="PROSITE" id="PS50979"/>
    </source>
</evidence>
<dbReference type="CDD" id="cd07937">
    <property type="entry name" value="DRE_TIM_PC_TC_5S"/>
    <property type="match status" value="1"/>
</dbReference>
<gene>
    <name evidence="9" type="ORF">AVDCRST_MAG64-2171</name>
</gene>
<dbReference type="PROSITE" id="PS50979">
    <property type="entry name" value="BC"/>
    <property type="match status" value="1"/>
</dbReference>
<evidence type="ECO:0000259" key="8">
    <source>
        <dbReference type="PROSITE" id="PS50991"/>
    </source>
</evidence>
<keyword evidence="3 5" id="KW-0067">ATP-binding</keyword>
<dbReference type="EMBL" id="CADCUQ010000489">
    <property type="protein sequence ID" value="CAA9408943.1"/>
    <property type="molecule type" value="Genomic_DNA"/>
</dbReference>
<dbReference type="SUPFAM" id="SSF56059">
    <property type="entry name" value="Glutathione synthetase ATP-binding domain-like"/>
    <property type="match status" value="1"/>
</dbReference>
<evidence type="ECO:0000256" key="5">
    <source>
        <dbReference type="PROSITE-ProRule" id="PRU00409"/>
    </source>
</evidence>
<reference evidence="9" key="1">
    <citation type="submission" date="2020-02" db="EMBL/GenBank/DDBJ databases">
        <authorList>
            <person name="Meier V. D."/>
        </authorList>
    </citation>
    <scope>NUCLEOTIDE SEQUENCE</scope>
    <source>
        <strain evidence="9">AVDCRST_MAG64</strain>
    </source>
</reference>
<dbReference type="Pfam" id="PF02785">
    <property type="entry name" value="Biotin_carb_C"/>
    <property type="match status" value="1"/>
</dbReference>
<keyword evidence="2 5" id="KW-0547">Nucleotide-binding</keyword>
<dbReference type="InterPro" id="IPR013785">
    <property type="entry name" value="Aldolase_TIM"/>
</dbReference>
<dbReference type="InterPro" id="IPR055268">
    <property type="entry name" value="PCB-like"/>
</dbReference>
<dbReference type="InterPro" id="IPR005930">
    <property type="entry name" value="Pyruv_COase"/>
</dbReference>
<dbReference type="PROSITE" id="PS50975">
    <property type="entry name" value="ATP_GRASP"/>
    <property type="match status" value="1"/>
</dbReference>
<dbReference type="Gene3D" id="3.20.20.70">
    <property type="entry name" value="Aldolase class I"/>
    <property type="match status" value="1"/>
</dbReference>
<dbReference type="EC" id="6.4.1.1" evidence="9"/>
<protein>
    <submittedName>
        <fullName evidence="9">Pyruvate carboxylase</fullName>
        <ecNumber evidence="9">6.4.1.1</ecNumber>
    </submittedName>
</protein>
<dbReference type="NCBIfam" id="NF009554">
    <property type="entry name" value="PRK12999.1"/>
    <property type="match status" value="1"/>
</dbReference>
<dbReference type="Pfam" id="PF02786">
    <property type="entry name" value="CPSase_L_D2"/>
    <property type="match status" value="1"/>
</dbReference>
<evidence type="ECO:0000256" key="4">
    <source>
        <dbReference type="ARBA" id="ARBA00023267"/>
    </source>
</evidence>
<dbReference type="GO" id="GO:0005737">
    <property type="term" value="C:cytoplasm"/>
    <property type="evidence" value="ECO:0007669"/>
    <property type="project" value="TreeGrafter"/>
</dbReference>
<accession>A0A6J4PAS2</accession>
<name>A0A6J4PAS2_9BACT</name>
<dbReference type="SUPFAM" id="SSF89000">
    <property type="entry name" value="post-HMGL domain-like"/>
    <property type="match status" value="1"/>
</dbReference>
<proteinExistence type="predicted"/>
<keyword evidence="4" id="KW-0092">Biotin</keyword>
<evidence type="ECO:0000256" key="2">
    <source>
        <dbReference type="ARBA" id="ARBA00022741"/>
    </source>
</evidence>
<organism evidence="9">
    <name type="scientific">uncultured Phycisphaerae bacterium</name>
    <dbReference type="NCBI Taxonomy" id="904963"/>
    <lineage>
        <taxon>Bacteria</taxon>
        <taxon>Pseudomonadati</taxon>
        <taxon>Planctomycetota</taxon>
        <taxon>Phycisphaerae</taxon>
        <taxon>environmental samples</taxon>
    </lineage>
</organism>
<dbReference type="PROSITE" id="PS00867">
    <property type="entry name" value="CPSASE_2"/>
    <property type="match status" value="1"/>
</dbReference>
<dbReference type="PANTHER" id="PTHR43778">
    <property type="entry name" value="PYRUVATE CARBOXYLASE"/>
    <property type="match status" value="1"/>
</dbReference>
<keyword evidence="1 9" id="KW-0436">Ligase</keyword>
<feature type="domain" description="Biotin carboxylation" evidence="7">
    <location>
        <begin position="1"/>
        <end position="260"/>
    </location>
</feature>
<dbReference type="PROSITE" id="PS50991">
    <property type="entry name" value="PYR_CT"/>
    <property type="match status" value="1"/>
</dbReference>
<feature type="non-terminal residue" evidence="9">
    <location>
        <position position="1"/>
    </location>
</feature>
<evidence type="ECO:0000256" key="3">
    <source>
        <dbReference type="ARBA" id="ARBA00022840"/>
    </source>
</evidence>
<feature type="domain" description="ATP-grasp" evidence="6">
    <location>
        <begin position="2"/>
        <end position="124"/>
    </location>
</feature>
<dbReference type="InterPro" id="IPR003379">
    <property type="entry name" value="Carboxylase_cons_dom"/>
</dbReference>
<evidence type="ECO:0000259" key="6">
    <source>
        <dbReference type="PROSITE" id="PS50975"/>
    </source>
</evidence>
<dbReference type="Gene3D" id="3.10.600.10">
    <property type="entry name" value="pyruvate carboxylase f1077a mutant domain"/>
    <property type="match status" value="1"/>
</dbReference>
<evidence type="ECO:0000313" key="9">
    <source>
        <dbReference type="EMBL" id="CAA9408943.1"/>
    </source>
</evidence>
<feature type="non-terminal residue" evidence="9">
    <location>
        <position position="872"/>
    </location>
</feature>
<dbReference type="InterPro" id="IPR011761">
    <property type="entry name" value="ATP-grasp"/>
</dbReference>